<evidence type="ECO:0000313" key="11">
    <source>
        <dbReference type="Proteomes" id="UP001060261"/>
    </source>
</evidence>
<keyword evidence="2 8" id="KW-0963">Cytoplasm</keyword>
<dbReference type="InterPro" id="IPR029069">
    <property type="entry name" value="HotDog_dom_sf"/>
</dbReference>
<dbReference type="SUPFAM" id="SSF54637">
    <property type="entry name" value="Thioesterase/thiol ester dehydrase-isomerase"/>
    <property type="match status" value="1"/>
</dbReference>
<feature type="compositionally biased region" description="Low complexity" evidence="9">
    <location>
        <begin position="155"/>
        <end position="166"/>
    </location>
</feature>
<keyword evidence="6 8" id="KW-0456">Lyase</keyword>
<keyword evidence="3 8" id="KW-0444">Lipid biosynthesis</keyword>
<keyword evidence="11" id="KW-1185">Reference proteome</keyword>
<feature type="active site" evidence="8">
    <location>
        <position position="61"/>
    </location>
</feature>
<keyword evidence="4 8" id="KW-0441">Lipid A biosynthesis</keyword>
<dbReference type="NCBIfam" id="NF000582">
    <property type="entry name" value="PRK00006.1"/>
    <property type="match status" value="1"/>
</dbReference>
<feature type="region of interest" description="Disordered" evidence="9">
    <location>
        <begin position="154"/>
        <end position="173"/>
    </location>
</feature>
<dbReference type="PANTHER" id="PTHR30272">
    <property type="entry name" value="3-HYDROXYACYL-[ACYL-CARRIER-PROTEIN] DEHYDRATASE"/>
    <property type="match status" value="1"/>
</dbReference>
<dbReference type="Gene3D" id="3.10.129.10">
    <property type="entry name" value="Hotdog Thioesterase"/>
    <property type="match status" value="1"/>
</dbReference>
<gene>
    <name evidence="8 10" type="primary">fabZ</name>
    <name evidence="10" type="ORF">N0D28_00225</name>
</gene>
<evidence type="ECO:0000256" key="2">
    <source>
        <dbReference type="ARBA" id="ARBA00022490"/>
    </source>
</evidence>
<organism evidence="10 11">
    <name type="scientific">Deinococcus rubellus</name>
    <dbReference type="NCBI Taxonomy" id="1889240"/>
    <lineage>
        <taxon>Bacteria</taxon>
        <taxon>Thermotogati</taxon>
        <taxon>Deinococcota</taxon>
        <taxon>Deinococci</taxon>
        <taxon>Deinococcales</taxon>
        <taxon>Deinococcaceae</taxon>
        <taxon>Deinococcus</taxon>
    </lineage>
</organism>
<dbReference type="EC" id="4.2.1.59" evidence="8"/>
<accession>A0ABY5YGG4</accession>
<keyword evidence="5 8" id="KW-0443">Lipid metabolism</keyword>
<comment type="catalytic activity">
    <reaction evidence="8">
        <text>a (3R)-hydroxyacyl-[ACP] = a (2E)-enoyl-[ACP] + H2O</text>
        <dbReference type="Rhea" id="RHEA:13097"/>
        <dbReference type="Rhea" id="RHEA-COMP:9925"/>
        <dbReference type="Rhea" id="RHEA-COMP:9945"/>
        <dbReference type="ChEBI" id="CHEBI:15377"/>
        <dbReference type="ChEBI" id="CHEBI:78784"/>
        <dbReference type="ChEBI" id="CHEBI:78827"/>
        <dbReference type="EC" id="4.2.1.59"/>
    </reaction>
</comment>
<evidence type="ECO:0000256" key="8">
    <source>
        <dbReference type="HAMAP-Rule" id="MF_00406"/>
    </source>
</evidence>
<protein>
    <recommendedName>
        <fullName evidence="8">3-hydroxyacyl-[acyl-carrier-protein] dehydratase FabZ</fullName>
        <ecNumber evidence="8">4.2.1.59</ecNumber>
    </recommendedName>
    <alternativeName>
        <fullName evidence="8">(3R)-hydroxymyristoyl-[acyl-carrier-protein] dehydratase</fullName>
        <shortName evidence="8">(3R)-hydroxymyristoyl-ACP dehydrase</shortName>
    </alternativeName>
    <alternativeName>
        <fullName evidence="8">Beta-hydroxyacyl-ACP dehydratase</fullName>
    </alternativeName>
</protein>
<dbReference type="CDD" id="cd01288">
    <property type="entry name" value="FabZ"/>
    <property type="match status" value="1"/>
</dbReference>
<dbReference type="HAMAP" id="MF_00406">
    <property type="entry name" value="FabZ"/>
    <property type="match status" value="1"/>
</dbReference>
<evidence type="ECO:0000313" key="10">
    <source>
        <dbReference type="EMBL" id="UWX64143.1"/>
    </source>
</evidence>
<evidence type="ECO:0000256" key="9">
    <source>
        <dbReference type="SAM" id="MobiDB-lite"/>
    </source>
</evidence>
<dbReference type="RefSeq" id="WP_260560418.1">
    <property type="nucleotide sequence ID" value="NZ_BAABEC010000020.1"/>
</dbReference>
<comment type="function">
    <text evidence="7 8">Involved in unsaturated fatty acids biosynthesis. Catalyzes the dehydration of short chain beta-hydroxyacyl-ACPs and long chain saturated and unsaturated beta-hydroxyacyl-ACPs.</text>
</comment>
<proteinExistence type="inferred from homology"/>
<evidence type="ECO:0000256" key="5">
    <source>
        <dbReference type="ARBA" id="ARBA00023098"/>
    </source>
</evidence>
<sequence length="173" mass="18558">MTDAHPAPAPEPRVALGIQDILKILPHRFPFILVDRVLSRGGGVAHALKNVSIGEPFFAGHFPGEPVMPGVLIIEALAQASMFCLPLEEGTVAYLAGVEKARFKRKVVPGDQLHLHARLDFVRRGLGKTVCRAEVDGVVVAEAEILFAVPPAPRVAPDAPTPDDATLQPRDTE</sequence>
<comment type="similarity">
    <text evidence="8">Belongs to the thioester dehydratase family. FabZ subfamily.</text>
</comment>
<evidence type="ECO:0000256" key="3">
    <source>
        <dbReference type="ARBA" id="ARBA00022516"/>
    </source>
</evidence>
<dbReference type="PANTHER" id="PTHR30272:SF1">
    <property type="entry name" value="3-HYDROXYACYL-[ACYL-CARRIER-PROTEIN] DEHYDRATASE"/>
    <property type="match status" value="1"/>
</dbReference>
<dbReference type="Pfam" id="PF07977">
    <property type="entry name" value="FabA"/>
    <property type="match status" value="1"/>
</dbReference>
<dbReference type="Proteomes" id="UP001060261">
    <property type="component" value="Chromosome"/>
</dbReference>
<dbReference type="InterPro" id="IPR010084">
    <property type="entry name" value="FabZ"/>
</dbReference>
<dbReference type="GO" id="GO:0019171">
    <property type="term" value="F:(3R)-hydroxyacyl-[acyl-carrier-protein] dehydratase activity"/>
    <property type="evidence" value="ECO:0007669"/>
    <property type="project" value="UniProtKB-EC"/>
</dbReference>
<dbReference type="EMBL" id="CP104213">
    <property type="protein sequence ID" value="UWX64143.1"/>
    <property type="molecule type" value="Genomic_DNA"/>
</dbReference>
<dbReference type="InterPro" id="IPR013114">
    <property type="entry name" value="FabA_FabZ"/>
</dbReference>
<comment type="subcellular location">
    <subcellularLocation>
        <location evidence="1 8">Cytoplasm</location>
    </subcellularLocation>
</comment>
<reference evidence="10" key="1">
    <citation type="submission" date="2022-09" db="EMBL/GenBank/DDBJ databases">
        <title>genome sequence of Deinococcus rubellus.</title>
        <authorList>
            <person name="Srinivasan S."/>
        </authorList>
    </citation>
    <scope>NUCLEOTIDE SEQUENCE</scope>
    <source>
        <strain evidence="10">Ant6</strain>
    </source>
</reference>
<dbReference type="NCBIfam" id="TIGR01750">
    <property type="entry name" value="fabZ"/>
    <property type="match status" value="1"/>
</dbReference>
<evidence type="ECO:0000256" key="4">
    <source>
        <dbReference type="ARBA" id="ARBA00022556"/>
    </source>
</evidence>
<evidence type="ECO:0000256" key="1">
    <source>
        <dbReference type="ARBA" id="ARBA00004496"/>
    </source>
</evidence>
<evidence type="ECO:0000256" key="6">
    <source>
        <dbReference type="ARBA" id="ARBA00023239"/>
    </source>
</evidence>
<evidence type="ECO:0000256" key="7">
    <source>
        <dbReference type="ARBA" id="ARBA00025049"/>
    </source>
</evidence>
<name>A0ABY5YGG4_9DEIO</name>